<dbReference type="SUPFAM" id="SSF55469">
    <property type="entry name" value="FMN-dependent nitroreductase-like"/>
    <property type="match status" value="1"/>
</dbReference>
<dbReference type="GO" id="GO:0061503">
    <property type="term" value="F:tRNA threonylcarbamoyladenosine dehydratase"/>
    <property type="evidence" value="ECO:0007669"/>
    <property type="project" value="TreeGrafter"/>
</dbReference>
<dbReference type="Gene3D" id="3.40.109.10">
    <property type="entry name" value="NADH Oxidase"/>
    <property type="match status" value="2"/>
</dbReference>
<dbReference type="NCBIfam" id="NF005901">
    <property type="entry name" value="PRK07877.1"/>
    <property type="match status" value="1"/>
</dbReference>
<sequence length="742" mass="81292">MNYRPIILRLDDPDDVRVLSELEANSAIAHRHDQLTSQLENLAAIRTPERGRFDGRLDVVQELLGGVPEREYGVWVYYPWSQTLVHTLDEDEFVEVRTAANRNKLTTREQDLLLGKTVGIVGLSVGSAVALTLALERSCGAVKLADFDELELSNLNRLAAGIADIGTNKAVLAARRIAELDPYLDVRVYEDGVDDLNIREFLRGDLHVDVVVEECDMPFVKLLVREHARELGIAVVMEASDRGVLDIERFDLERDRPIMHGLLGDLTTEMLEDATVEVQLAAMATMIGVDDISDRIAASVIEMDRTLITWPQLASEVTHGGAVVATAVRAILLGQPVPSGRSNSELPFGISADLTRRPTPPAPVTPAPSAVRLPDDLREILEDAMRSPSGGNSQEWRFLVHGRTIEVAHAPEYTATHPLMDSRGNAHRLVMGVVTESIVISARARGLTATVEYDPHGPDSDIYTRVTLSEYADAAVDPDDAAMAAALRSRFAQRSRETSRELTQPEHASLTDAVGGFSAELWLSADPEVKRRFGDGVAVGNRLRVLVQDMHTEAFDEFYFHADHPDRLDGVPVENLQLSFPESTAFRLLRRAPVARFLHEREEGSALLRFSQDWAEQAAMVGALTCAGDSRRDVVEAGRAFQRLWVAATAAGVGIHPTTALLCESELLLTSAQVFDTAERAAIETQMDSLRTDLLQGSNALVAVVFRVVAGVTEQAAVPSPRRSLDQHLVVRAEARGAEVNA</sequence>
<feature type="domain" description="Nitroreductase" evidence="2">
    <location>
        <begin position="375"/>
        <end position="404"/>
    </location>
</feature>
<proteinExistence type="predicted"/>
<accession>A0A4R1FV48</accession>
<keyword evidence="5" id="KW-1185">Reference proteome</keyword>
<dbReference type="Gene3D" id="3.40.50.720">
    <property type="entry name" value="NAD(P)-binding Rossmann-like Domain"/>
    <property type="match status" value="1"/>
</dbReference>
<dbReference type="STRING" id="1210063.GCA_001612665_01430"/>
<feature type="domain" description="THIF-type NAD/FAD binding fold" evidence="3">
    <location>
        <begin position="106"/>
        <end position="237"/>
    </location>
</feature>
<dbReference type="GO" id="GO:0061504">
    <property type="term" value="P:cyclic threonylcarbamoyladenosine biosynthetic process"/>
    <property type="evidence" value="ECO:0007669"/>
    <property type="project" value="TreeGrafter"/>
</dbReference>
<keyword evidence="1" id="KW-0472">Membrane</keyword>
<keyword evidence="1" id="KW-1133">Transmembrane helix</keyword>
<protein>
    <submittedName>
        <fullName evidence="4">Nitroreductase family protein</fullName>
    </submittedName>
</protein>
<dbReference type="Pfam" id="PF00881">
    <property type="entry name" value="Nitroreductase"/>
    <property type="match status" value="1"/>
</dbReference>
<reference evidence="4 5" key="1">
    <citation type="submission" date="2019-03" db="EMBL/GenBank/DDBJ databases">
        <title>Genomic Encyclopedia of Type Strains, Phase IV (KMG-IV): sequencing the most valuable type-strain genomes for metagenomic binning, comparative biology and taxonomic classification.</title>
        <authorList>
            <person name="Goeker M."/>
        </authorList>
    </citation>
    <scope>NUCLEOTIDE SEQUENCE [LARGE SCALE GENOMIC DNA]</scope>
    <source>
        <strain evidence="4 5">DSM 44684</strain>
    </source>
</reference>
<dbReference type="EMBL" id="SMFR01000002">
    <property type="protein sequence ID" value="TCJ97724.1"/>
    <property type="molecule type" value="Genomic_DNA"/>
</dbReference>
<dbReference type="Proteomes" id="UP000294856">
    <property type="component" value="Unassembled WGS sequence"/>
</dbReference>
<comment type="caution">
    <text evidence="4">The sequence shown here is derived from an EMBL/GenBank/DDBJ whole genome shotgun (WGS) entry which is preliminary data.</text>
</comment>
<evidence type="ECO:0000313" key="4">
    <source>
        <dbReference type="EMBL" id="TCJ97724.1"/>
    </source>
</evidence>
<dbReference type="Pfam" id="PF00899">
    <property type="entry name" value="ThiF"/>
    <property type="match status" value="1"/>
</dbReference>
<organism evidence="4 5">
    <name type="scientific">Nocardia alba</name>
    <dbReference type="NCBI Taxonomy" id="225051"/>
    <lineage>
        <taxon>Bacteria</taxon>
        <taxon>Bacillati</taxon>
        <taxon>Actinomycetota</taxon>
        <taxon>Actinomycetes</taxon>
        <taxon>Mycobacteriales</taxon>
        <taxon>Nocardiaceae</taxon>
        <taxon>Nocardia</taxon>
    </lineage>
</organism>
<dbReference type="InterPro" id="IPR000594">
    <property type="entry name" value="ThiF_NAD_FAD-bd"/>
</dbReference>
<gene>
    <name evidence="4" type="ORF">DFR71_3773</name>
</gene>
<dbReference type="InterPro" id="IPR045886">
    <property type="entry name" value="ThiF/MoeB/HesA"/>
</dbReference>
<dbReference type="PANTHER" id="PTHR43267:SF3">
    <property type="entry name" value="THIF PROTEIN"/>
    <property type="match status" value="1"/>
</dbReference>
<dbReference type="RefSeq" id="WP_067447202.1">
    <property type="nucleotide sequence ID" value="NZ_SMFR01000002.1"/>
</dbReference>
<dbReference type="InterPro" id="IPR000415">
    <property type="entry name" value="Nitroreductase-like"/>
</dbReference>
<evidence type="ECO:0000256" key="1">
    <source>
        <dbReference type="SAM" id="Phobius"/>
    </source>
</evidence>
<name>A0A4R1FV48_9NOCA</name>
<evidence type="ECO:0000313" key="5">
    <source>
        <dbReference type="Proteomes" id="UP000294856"/>
    </source>
</evidence>
<dbReference type="CDD" id="cd01483">
    <property type="entry name" value="E1_enzyme_family"/>
    <property type="match status" value="1"/>
</dbReference>
<dbReference type="GO" id="GO:0008641">
    <property type="term" value="F:ubiquitin-like modifier activating enzyme activity"/>
    <property type="evidence" value="ECO:0007669"/>
    <property type="project" value="InterPro"/>
</dbReference>
<dbReference type="PANTHER" id="PTHR43267">
    <property type="entry name" value="TRNA THREONYLCARBAMOYLADENOSINE DEHYDRATASE"/>
    <property type="match status" value="1"/>
</dbReference>
<dbReference type="AlphaFoldDB" id="A0A4R1FV48"/>
<dbReference type="InterPro" id="IPR035985">
    <property type="entry name" value="Ubiquitin-activating_enz"/>
</dbReference>
<dbReference type="InterPro" id="IPR029479">
    <property type="entry name" value="Nitroreductase"/>
</dbReference>
<keyword evidence="1" id="KW-0812">Transmembrane</keyword>
<evidence type="ECO:0000259" key="2">
    <source>
        <dbReference type="Pfam" id="PF00881"/>
    </source>
</evidence>
<dbReference type="GO" id="GO:0016491">
    <property type="term" value="F:oxidoreductase activity"/>
    <property type="evidence" value="ECO:0007669"/>
    <property type="project" value="InterPro"/>
</dbReference>
<feature type="transmembrane region" description="Helical" evidence="1">
    <location>
        <begin position="112"/>
        <end position="135"/>
    </location>
</feature>
<dbReference type="SUPFAM" id="SSF69572">
    <property type="entry name" value="Activating enzymes of the ubiquitin-like proteins"/>
    <property type="match status" value="1"/>
</dbReference>
<evidence type="ECO:0000259" key="3">
    <source>
        <dbReference type="Pfam" id="PF00899"/>
    </source>
</evidence>